<gene>
    <name evidence="2" type="ORF">Cgig2_001549</name>
</gene>
<dbReference type="InterPro" id="IPR036691">
    <property type="entry name" value="Endo/exonu/phosph_ase_sf"/>
</dbReference>
<protein>
    <submittedName>
        <fullName evidence="2">Uncharacterized protein</fullName>
    </submittedName>
</protein>
<feature type="region of interest" description="Disordered" evidence="1">
    <location>
        <begin position="51"/>
        <end position="82"/>
    </location>
</feature>
<sequence length="198" mass="22571">MPESLFTCPSMALSGNILISSMNAVTYEWLPVKCKHCGMFGHEEAICKKKEGSKKEWRPIPTKDSDASKKTATTQQHPANAPDLVHSNSYQLLDKEPNKQVDINIYLTANKVKLVGLFETKFRTINVDKVAARVVQMSTLKHFMLTRVYGMNHEQQRRQLWVDLSTLAQNISRAWCILGDFNIILYKEDRLRGDAVTD</sequence>
<dbReference type="Proteomes" id="UP001153076">
    <property type="component" value="Unassembled WGS sequence"/>
</dbReference>
<accession>A0A9Q1GPQ0</accession>
<organism evidence="2 3">
    <name type="scientific">Carnegiea gigantea</name>
    <dbReference type="NCBI Taxonomy" id="171969"/>
    <lineage>
        <taxon>Eukaryota</taxon>
        <taxon>Viridiplantae</taxon>
        <taxon>Streptophyta</taxon>
        <taxon>Embryophyta</taxon>
        <taxon>Tracheophyta</taxon>
        <taxon>Spermatophyta</taxon>
        <taxon>Magnoliopsida</taxon>
        <taxon>eudicotyledons</taxon>
        <taxon>Gunneridae</taxon>
        <taxon>Pentapetalae</taxon>
        <taxon>Caryophyllales</taxon>
        <taxon>Cactineae</taxon>
        <taxon>Cactaceae</taxon>
        <taxon>Cactoideae</taxon>
        <taxon>Echinocereeae</taxon>
        <taxon>Carnegiea</taxon>
    </lineage>
</organism>
<name>A0A9Q1GPQ0_9CARY</name>
<evidence type="ECO:0000313" key="3">
    <source>
        <dbReference type="Proteomes" id="UP001153076"/>
    </source>
</evidence>
<reference evidence="2" key="1">
    <citation type="submission" date="2022-04" db="EMBL/GenBank/DDBJ databases">
        <title>Carnegiea gigantea Genome sequencing and assembly v2.</title>
        <authorList>
            <person name="Copetti D."/>
            <person name="Sanderson M.J."/>
            <person name="Burquez A."/>
            <person name="Wojciechowski M.F."/>
        </authorList>
    </citation>
    <scope>NUCLEOTIDE SEQUENCE</scope>
    <source>
        <strain evidence="2">SGP5-SGP5p</strain>
        <tissue evidence="2">Aerial part</tissue>
    </source>
</reference>
<dbReference type="SUPFAM" id="SSF56219">
    <property type="entry name" value="DNase I-like"/>
    <property type="match status" value="1"/>
</dbReference>
<dbReference type="Gene3D" id="3.60.10.10">
    <property type="entry name" value="Endonuclease/exonuclease/phosphatase"/>
    <property type="match status" value="1"/>
</dbReference>
<evidence type="ECO:0000313" key="2">
    <source>
        <dbReference type="EMBL" id="KAJ8423883.1"/>
    </source>
</evidence>
<dbReference type="AlphaFoldDB" id="A0A9Q1GPQ0"/>
<feature type="compositionally biased region" description="Basic and acidic residues" evidence="1">
    <location>
        <begin position="51"/>
        <end position="69"/>
    </location>
</feature>
<comment type="caution">
    <text evidence="2">The sequence shown here is derived from an EMBL/GenBank/DDBJ whole genome shotgun (WGS) entry which is preliminary data.</text>
</comment>
<proteinExistence type="predicted"/>
<dbReference type="OrthoDB" id="1742140at2759"/>
<dbReference type="EMBL" id="JAKOGI010001839">
    <property type="protein sequence ID" value="KAJ8423883.1"/>
    <property type="molecule type" value="Genomic_DNA"/>
</dbReference>
<keyword evidence="3" id="KW-1185">Reference proteome</keyword>
<evidence type="ECO:0000256" key="1">
    <source>
        <dbReference type="SAM" id="MobiDB-lite"/>
    </source>
</evidence>